<evidence type="ECO:0000313" key="1">
    <source>
        <dbReference type="EMBL" id="KAK7253502.1"/>
    </source>
</evidence>
<comment type="caution">
    <text evidence="1">The sequence shown here is derived from an EMBL/GenBank/DDBJ whole genome shotgun (WGS) entry which is preliminary data.</text>
</comment>
<organism evidence="1 2">
    <name type="scientific">Aureococcus anophagefferens</name>
    <name type="common">Harmful bloom alga</name>
    <dbReference type="NCBI Taxonomy" id="44056"/>
    <lineage>
        <taxon>Eukaryota</taxon>
        <taxon>Sar</taxon>
        <taxon>Stramenopiles</taxon>
        <taxon>Ochrophyta</taxon>
        <taxon>Pelagophyceae</taxon>
        <taxon>Pelagomonadales</taxon>
        <taxon>Pelagomonadaceae</taxon>
        <taxon>Aureococcus</taxon>
    </lineage>
</organism>
<sequence>MTSPDGMKDDCFEPDCGVRGYKFLSYRLAREAVLRDRPGVVAKDGSKTPYGVFADFGFHGASWLGRRRETRPLVRYGLGQRRATGVFFRVNFA</sequence>
<keyword evidence="2" id="KW-1185">Reference proteome</keyword>
<protein>
    <submittedName>
        <fullName evidence="1">Uncharacterized protein</fullName>
    </submittedName>
</protein>
<gene>
    <name evidence="1" type="ORF">SO694_000011022</name>
</gene>
<evidence type="ECO:0000313" key="2">
    <source>
        <dbReference type="Proteomes" id="UP001363151"/>
    </source>
</evidence>
<proteinExistence type="predicted"/>
<reference evidence="1 2" key="1">
    <citation type="submission" date="2024-03" db="EMBL/GenBank/DDBJ databases">
        <title>Aureococcus anophagefferens CCMP1851 and Kratosvirus quantuckense: Draft genome of a second virus-susceptible host strain in the model system.</title>
        <authorList>
            <person name="Chase E."/>
            <person name="Truchon A.R."/>
            <person name="Schepens W."/>
            <person name="Wilhelm S.W."/>
        </authorList>
    </citation>
    <scope>NUCLEOTIDE SEQUENCE [LARGE SCALE GENOMIC DNA]</scope>
    <source>
        <strain evidence="1 2">CCMP1851</strain>
    </source>
</reference>
<accession>A0ABR1GC11</accession>
<dbReference type="Proteomes" id="UP001363151">
    <property type="component" value="Unassembled WGS sequence"/>
</dbReference>
<name>A0ABR1GC11_AURAN</name>
<dbReference type="EMBL" id="JBBJCI010000035">
    <property type="protein sequence ID" value="KAK7253502.1"/>
    <property type="molecule type" value="Genomic_DNA"/>
</dbReference>